<protein>
    <submittedName>
        <fullName evidence="8">Metal ABC transporter permease</fullName>
    </submittedName>
</protein>
<evidence type="ECO:0000256" key="3">
    <source>
        <dbReference type="ARBA" id="ARBA00022692"/>
    </source>
</evidence>
<feature type="transmembrane region" description="Helical" evidence="7">
    <location>
        <begin position="98"/>
        <end position="117"/>
    </location>
</feature>
<dbReference type="SUPFAM" id="SSF81345">
    <property type="entry name" value="ABC transporter involved in vitamin B12 uptake, BtuC"/>
    <property type="match status" value="1"/>
</dbReference>
<sequence>MTIQIELVRAVELFQLPFMQRALMGGVLTGLMGGLMGSFTILRQLSFFSDTLGHSALLGISIGFLLGLDPSWVLMPFTVLFALGVTYFLERTDLWTDALLNIVYSASLAVGIILLSLREDYQGGINNLLFGDILAVQTGDLIFGAVLLVVCALFIGLTLRSQILLTLHEPMAISRGVAVSAQRTVFIVLLSLVVGISIEAVGVLLISAFIVIPACTARLLSRTFTQYILISTALGALSAILGMLTSAFLYWPSGPSIVTVQLVLFLLTIIVPKPHSWGTFLQKIQFSKPDG</sequence>
<feature type="transmembrane region" description="Helical" evidence="7">
    <location>
        <begin position="227"/>
        <end position="251"/>
    </location>
</feature>
<evidence type="ECO:0000256" key="2">
    <source>
        <dbReference type="ARBA" id="ARBA00008034"/>
    </source>
</evidence>
<dbReference type="PANTHER" id="PTHR30477:SF0">
    <property type="entry name" value="METAL TRANSPORT SYSTEM MEMBRANE PROTEIN TM_0125-RELATED"/>
    <property type="match status" value="1"/>
</dbReference>
<dbReference type="GO" id="GO:0055085">
    <property type="term" value="P:transmembrane transport"/>
    <property type="evidence" value="ECO:0007669"/>
    <property type="project" value="InterPro"/>
</dbReference>
<keyword evidence="9" id="KW-1185">Reference proteome</keyword>
<evidence type="ECO:0000256" key="7">
    <source>
        <dbReference type="SAM" id="Phobius"/>
    </source>
</evidence>
<keyword evidence="4 7" id="KW-1133">Transmembrane helix</keyword>
<comment type="caution">
    <text evidence="8">The sequence shown here is derived from an EMBL/GenBank/DDBJ whole genome shotgun (WGS) entry which is preliminary data.</text>
</comment>
<feature type="transmembrane region" description="Helical" evidence="7">
    <location>
        <begin position="22"/>
        <end position="42"/>
    </location>
</feature>
<evidence type="ECO:0000256" key="5">
    <source>
        <dbReference type="ARBA" id="ARBA00023136"/>
    </source>
</evidence>
<dbReference type="RefSeq" id="WP_193996498.1">
    <property type="nucleotide sequence ID" value="NZ_JADEXP010000484.1"/>
</dbReference>
<name>A0A929FAT7_LEPEC</name>
<dbReference type="GO" id="GO:0010043">
    <property type="term" value="P:response to zinc ion"/>
    <property type="evidence" value="ECO:0007669"/>
    <property type="project" value="TreeGrafter"/>
</dbReference>
<evidence type="ECO:0000256" key="4">
    <source>
        <dbReference type="ARBA" id="ARBA00022989"/>
    </source>
</evidence>
<organism evidence="8 9">
    <name type="scientific">Leptolyngbya cf. ectocarpi LEGE 11479</name>
    <dbReference type="NCBI Taxonomy" id="1828722"/>
    <lineage>
        <taxon>Bacteria</taxon>
        <taxon>Bacillati</taxon>
        <taxon>Cyanobacteriota</taxon>
        <taxon>Cyanophyceae</taxon>
        <taxon>Leptolyngbyales</taxon>
        <taxon>Leptolyngbyaceae</taxon>
        <taxon>Leptolyngbya group</taxon>
        <taxon>Leptolyngbya</taxon>
    </lineage>
</organism>
<comment type="similarity">
    <text evidence="2 6">Belongs to the ABC-3 integral membrane protein family.</text>
</comment>
<gene>
    <name evidence="8" type="ORF">IQ260_28780</name>
</gene>
<comment type="subcellular location">
    <subcellularLocation>
        <location evidence="6">Cell membrane</location>
        <topology evidence="6">Multi-pass membrane protein</topology>
    </subcellularLocation>
    <subcellularLocation>
        <location evidence="1">Membrane</location>
        <topology evidence="1">Multi-pass membrane protein</topology>
    </subcellularLocation>
</comment>
<keyword evidence="3 6" id="KW-0812">Transmembrane</keyword>
<accession>A0A929FAT7</accession>
<dbReference type="EMBL" id="JADEXP010000484">
    <property type="protein sequence ID" value="MBE9070640.1"/>
    <property type="molecule type" value="Genomic_DNA"/>
</dbReference>
<feature type="transmembrane region" description="Helical" evidence="7">
    <location>
        <begin position="257"/>
        <end position="274"/>
    </location>
</feature>
<proteinExistence type="inferred from homology"/>
<keyword evidence="5 7" id="KW-0472">Membrane</keyword>
<dbReference type="Gene3D" id="1.10.3470.10">
    <property type="entry name" value="ABC transporter involved in vitamin B12 uptake, BtuC"/>
    <property type="match status" value="1"/>
</dbReference>
<dbReference type="Pfam" id="PF00950">
    <property type="entry name" value="ABC-3"/>
    <property type="match status" value="1"/>
</dbReference>
<dbReference type="AlphaFoldDB" id="A0A929FAT7"/>
<evidence type="ECO:0000313" key="8">
    <source>
        <dbReference type="EMBL" id="MBE9070640.1"/>
    </source>
</evidence>
<keyword evidence="6" id="KW-0813">Transport</keyword>
<feature type="transmembrane region" description="Helical" evidence="7">
    <location>
        <begin position="141"/>
        <end position="160"/>
    </location>
</feature>
<dbReference type="Proteomes" id="UP000615026">
    <property type="component" value="Unassembled WGS sequence"/>
</dbReference>
<dbReference type="InterPro" id="IPR037294">
    <property type="entry name" value="ABC_BtuC-like"/>
</dbReference>
<dbReference type="PANTHER" id="PTHR30477">
    <property type="entry name" value="ABC-TRANSPORTER METAL-BINDING PROTEIN"/>
    <property type="match status" value="1"/>
</dbReference>
<evidence type="ECO:0000256" key="6">
    <source>
        <dbReference type="RuleBase" id="RU003943"/>
    </source>
</evidence>
<feature type="transmembrane region" description="Helical" evidence="7">
    <location>
        <begin position="72"/>
        <end position="89"/>
    </location>
</feature>
<dbReference type="GO" id="GO:0043190">
    <property type="term" value="C:ATP-binding cassette (ABC) transporter complex"/>
    <property type="evidence" value="ECO:0007669"/>
    <property type="project" value="InterPro"/>
</dbReference>
<dbReference type="InterPro" id="IPR001626">
    <property type="entry name" value="ABC_TroCD"/>
</dbReference>
<evidence type="ECO:0000313" key="9">
    <source>
        <dbReference type="Proteomes" id="UP000615026"/>
    </source>
</evidence>
<reference evidence="8" key="1">
    <citation type="submission" date="2020-10" db="EMBL/GenBank/DDBJ databases">
        <authorList>
            <person name="Castelo-Branco R."/>
            <person name="Eusebio N."/>
            <person name="Adriana R."/>
            <person name="Vieira A."/>
            <person name="Brugerolle De Fraissinette N."/>
            <person name="Rezende De Castro R."/>
            <person name="Schneider M.P."/>
            <person name="Vasconcelos V."/>
            <person name="Leao P.N."/>
        </authorList>
    </citation>
    <scope>NUCLEOTIDE SEQUENCE</scope>
    <source>
        <strain evidence="8">LEGE 11479</strain>
    </source>
</reference>
<evidence type="ECO:0000256" key="1">
    <source>
        <dbReference type="ARBA" id="ARBA00004141"/>
    </source>
</evidence>